<evidence type="ECO:0000313" key="3">
    <source>
        <dbReference type="EMBL" id="OPJ61131.1"/>
    </source>
</evidence>
<evidence type="ECO:0000313" key="4">
    <source>
        <dbReference type="Proteomes" id="UP000191056"/>
    </source>
</evidence>
<gene>
    <name evidence="3" type="ORF">CLCHR_26360</name>
</gene>
<keyword evidence="2" id="KW-0472">Membrane</keyword>
<accession>A0A1V4IM81</accession>
<keyword evidence="2" id="KW-0812">Transmembrane</keyword>
<organism evidence="3 4">
    <name type="scientific">Clostridium chromiireducens</name>
    <dbReference type="NCBI Taxonomy" id="225345"/>
    <lineage>
        <taxon>Bacteria</taxon>
        <taxon>Bacillati</taxon>
        <taxon>Bacillota</taxon>
        <taxon>Clostridia</taxon>
        <taxon>Eubacteriales</taxon>
        <taxon>Clostridiaceae</taxon>
        <taxon>Clostridium</taxon>
    </lineage>
</organism>
<dbReference type="AlphaFoldDB" id="A0A1V4IM81"/>
<dbReference type="EMBL" id="MZGT01000033">
    <property type="protein sequence ID" value="OPJ61131.1"/>
    <property type="molecule type" value="Genomic_DNA"/>
</dbReference>
<dbReference type="Proteomes" id="UP000191056">
    <property type="component" value="Unassembled WGS sequence"/>
</dbReference>
<name>A0A1V4IM81_9CLOT</name>
<reference evidence="3 4" key="1">
    <citation type="submission" date="2017-03" db="EMBL/GenBank/DDBJ databases">
        <title>Genome sequence of Clostridium chromiireducens DSM 23318.</title>
        <authorList>
            <person name="Poehlein A."/>
            <person name="Daniel R."/>
        </authorList>
    </citation>
    <scope>NUCLEOTIDE SEQUENCE [LARGE SCALE GENOMIC DNA]</scope>
    <source>
        <strain evidence="3 4">DSM 23318</strain>
    </source>
</reference>
<sequence>MNSAQKKFRKEMDKGLKNLKKNNEEAYYKYLAQNHLDDPRQRQKYEAKEKITNVFRKIFSIIVPIIIIGAIAPFAYGKILNLGNKPSNIELSSSNGIGNVAVSPVQNKQKEIVDSLNTIRPYLDNISNDIKKRNDDVQQINNKKITINDYIKSIQAHDELVKKNMADISNITISSELSTYVNQLNEGYKLLCDGYENESIYLKTNQQKYKKSADDSYKLSNEKLSNSNSELSKVLDSNNIKHQ</sequence>
<comment type="caution">
    <text evidence="3">The sequence shown here is derived from an EMBL/GenBank/DDBJ whole genome shotgun (WGS) entry which is preliminary data.</text>
</comment>
<feature type="region of interest" description="Disordered" evidence="1">
    <location>
        <begin position="224"/>
        <end position="243"/>
    </location>
</feature>
<protein>
    <submittedName>
        <fullName evidence="3">Uncharacterized protein</fullName>
    </submittedName>
</protein>
<evidence type="ECO:0000256" key="1">
    <source>
        <dbReference type="SAM" id="MobiDB-lite"/>
    </source>
</evidence>
<keyword evidence="2" id="KW-1133">Transmembrane helix</keyword>
<dbReference type="RefSeq" id="WP_079440249.1">
    <property type="nucleotide sequence ID" value="NZ_MZGT01000033.1"/>
</dbReference>
<proteinExistence type="predicted"/>
<dbReference type="OrthoDB" id="9822686at2"/>
<evidence type="ECO:0000256" key="2">
    <source>
        <dbReference type="SAM" id="Phobius"/>
    </source>
</evidence>
<feature type="transmembrane region" description="Helical" evidence="2">
    <location>
        <begin position="58"/>
        <end position="76"/>
    </location>
</feature>
<keyword evidence="4" id="KW-1185">Reference proteome</keyword>